<evidence type="ECO:0000256" key="1">
    <source>
        <dbReference type="SAM" id="MobiDB-lite"/>
    </source>
</evidence>
<dbReference type="AlphaFoldDB" id="A0A817XF14"/>
<gene>
    <name evidence="5" type="ORF">HFQ381_LOCUS24855</name>
    <name evidence="2" type="ORF">LUA448_LOCUS1054</name>
    <name evidence="3" type="ORF">TIS948_LOCUS24740</name>
    <name evidence="4" type="ORF">UJA718_LOCUS15942</name>
</gene>
<dbReference type="Proteomes" id="UP000663833">
    <property type="component" value="Unassembled WGS sequence"/>
</dbReference>
<dbReference type="Proteomes" id="UP000663851">
    <property type="component" value="Unassembled WGS sequence"/>
</dbReference>
<evidence type="ECO:0000313" key="3">
    <source>
        <dbReference type="EMBL" id="CAF3367415.1"/>
    </source>
</evidence>
<dbReference type="EMBL" id="CAJNYD010000024">
    <property type="protein sequence ID" value="CAF3182561.1"/>
    <property type="molecule type" value="Genomic_DNA"/>
</dbReference>
<dbReference type="OrthoDB" id="10009016at2759"/>
<dbReference type="EMBL" id="CAJOBO010002686">
    <property type="protein sequence ID" value="CAF4463525.1"/>
    <property type="molecule type" value="Genomic_DNA"/>
</dbReference>
<proteinExistence type="predicted"/>
<feature type="region of interest" description="Disordered" evidence="1">
    <location>
        <begin position="92"/>
        <end position="132"/>
    </location>
</feature>
<protein>
    <submittedName>
        <fullName evidence="3">Uncharacterized protein</fullName>
    </submittedName>
</protein>
<evidence type="ECO:0000313" key="5">
    <source>
        <dbReference type="EMBL" id="CAF4463525.1"/>
    </source>
</evidence>
<evidence type="ECO:0000313" key="6">
    <source>
        <dbReference type="Proteomes" id="UP000663825"/>
    </source>
</evidence>
<name>A0A817XF14_9BILA</name>
<dbReference type="EMBL" id="CAJNXB010004275">
    <property type="protein sequence ID" value="CAF3367415.1"/>
    <property type="molecule type" value="Genomic_DNA"/>
</dbReference>
<comment type="caution">
    <text evidence="3">The sequence shown here is derived from an EMBL/GenBank/DDBJ whole genome shotgun (WGS) entry which is preliminary data.</text>
</comment>
<reference evidence="3" key="1">
    <citation type="submission" date="2021-02" db="EMBL/GenBank/DDBJ databases">
        <authorList>
            <person name="Nowell W R."/>
        </authorList>
    </citation>
    <scope>NUCLEOTIDE SEQUENCE</scope>
</reference>
<sequence length="412" mass="46034">MTTTTATPVVSLPKNKTGSFAGDTLQETKSIKSLTISLLRQSRNVGSTTLSLVPTEKSRGKIQQYYKIDEINTMKKEGKSNVSINKDVIRNGFRPSPIRRQKLYDTNSTTHRDLKASSPKQSLIPSQTSNKLCSDMNQSNRKLKGQADLNKIWRGQQNPERVGTPRSNLSYTTTYRVPSACTTTQAADRSHPRFPSSMTTATVNTLSSFSAAIDICSKSTQSLSGISESSRVLNEENTNRDELDHHVTHAYQIPQQSNVGSESIFTSRSPTAPFSVKANPKNPFRRSKGPKSVTCPFYVMYFTNLTTQKQPINNNQKNKSRLLIPATRVHLATAYSRSSTSYSRYRSAKTRLNTPVTIIANSAMNDDDDDETNATLYYNNKRFSAKIAAYENENSTLLKDVLRTTSWNHVQM</sequence>
<evidence type="ECO:0000313" key="4">
    <source>
        <dbReference type="EMBL" id="CAF4353229.1"/>
    </source>
</evidence>
<keyword evidence="7" id="KW-1185">Reference proteome</keyword>
<evidence type="ECO:0000313" key="2">
    <source>
        <dbReference type="EMBL" id="CAF3182561.1"/>
    </source>
</evidence>
<feature type="compositionally biased region" description="Polar residues" evidence="1">
    <location>
        <begin position="118"/>
        <end position="132"/>
    </location>
</feature>
<dbReference type="EMBL" id="CAJOBP010002410">
    <property type="protein sequence ID" value="CAF4353229.1"/>
    <property type="molecule type" value="Genomic_DNA"/>
</dbReference>
<accession>A0A817XF14</accession>
<dbReference type="Proteomes" id="UP000663873">
    <property type="component" value="Unassembled WGS sequence"/>
</dbReference>
<evidence type="ECO:0000313" key="7">
    <source>
        <dbReference type="Proteomes" id="UP000663873"/>
    </source>
</evidence>
<dbReference type="Proteomes" id="UP000663825">
    <property type="component" value="Unassembled WGS sequence"/>
</dbReference>
<organism evidence="3 6">
    <name type="scientific">Rotaria socialis</name>
    <dbReference type="NCBI Taxonomy" id="392032"/>
    <lineage>
        <taxon>Eukaryota</taxon>
        <taxon>Metazoa</taxon>
        <taxon>Spiralia</taxon>
        <taxon>Gnathifera</taxon>
        <taxon>Rotifera</taxon>
        <taxon>Eurotatoria</taxon>
        <taxon>Bdelloidea</taxon>
        <taxon>Philodinida</taxon>
        <taxon>Philodinidae</taxon>
        <taxon>Rotaria</taxon>
    </lineage>
</organism>